<feature type="domain" description="Citrate transporter-like" evidence="12">
    <location>
        <begin position="14"/>
        <end position="354"/>
    </location>
</feature>
<evidence type="ECO:0000313" key="14">
    <source>
        <dbReference type="Proteomes" id="UP001236507"/>
    </source>
</evidence>
<keyword evidence="7" id="KW-0406">Ion transport</keyword>
<evidence type="ECO:0000256" key="8">
    <source>
        <dbReference type="ARBA" id="ARBA00023136"/>
    </source>
</evidence>
<sequence>MLSGIVILFTLGYLAIALEHPIKINKTATALLTGVACWTVYALGSAHESEKVVEELSHHLGSVAEILFFLLGAMTIVELVDAHHGFKLITDRITSKNKVTLLWILGLITFFLSAALDNLTTAIVMISVVRKLIKEPETRKLFAGIVIIAANAGGAWSPIGDVTTTMLWIGGQITAGNIMKGLFLPSLISLLIPLLFMTSRLKGKVKSLPANEEQYSPENTHQLIVETQNSTIMLVIGLGSLLFVPVFKTITHLPPYMGILLGLGIVWVVSEILHSGKDEEDRKPFSVAHALSKIDTSSILFFLGILIAIAALESTHLLSDLAMWMDKTIGNQDIIVTTIGLASAVIDNVPLVAASMGMYDLALYPVDSKLWEFMAYCAGTGGSILIIGSAAGVAVMGMEKIDFIWYMRKISLPALLGYFAGIAVFLLLY</sequence>
<dbReference type="NCBIfam" id="NF038006">
    <property type="entry name" value="NhaD_1"/>
    <property type="match status" value="1"/>
</dbReference>
<dbReference type="InterPro" id="IPR004680">
    <property type="entry name" value="Cit_transptr-like_dom"/>
</dbReference>
<comment type="similarity">
    <text evidence="10">Belongs to the NhaD Na(+)/H(+) (TC 2.A.62) antiporter family.</text>
</comment>
<evidence type="ECO:0000256" key="2">
    <source>
        <dbReference type="ARBA" id="ARBA00022448"/>
    </source>
</evidence>
<evidence type="ECO:0000256" key="4">
    <source>
        <dbReference type="ARBA" id="ARBA00022692"/>
    </source>
</evidence>
<evidence type="ECO:0000259" key="12">
    <source>
        <dbReference type="Pfam" id="PF03600"/>
    </source>
</evidence>
<feature type="transmembrane region" description="Helical" evidence="11">
    <location>
        <begin position="231"/>
        <end position="250"/>
    </location>
</feature>
<feature type="transmembrane region" description="Helical" evidence="11">
    <location>
        <begin position="56"/>
        <end position="80"/>
    </location>
</feature>
<feature type="transmembrane region" description="Helical" evidence="11">
    <location>
        <begin position="179"/>
        <end position="197"/>
    </location>
</feature>
<dbReference type="PANTHER" id="PTHR43269:SF2">
    <property type="entry name" value="SODIUM_PROTON ANTIPORTER 1-RELATED"/>
    <property type="match status" value="1"/>
</dbReference>
<keyword evidence="4 11" id="KW-0812">Transmembrane</keyword>
<dbReference type="EMBL" id="JASHIF010000012">
    <property type="protein sequence ID" value="MDI9860751.1"/>
    <property type="molecule type" value="Genomic_DNA"/>
</dbReference>
<evidence type="ECO:0000256" key="6">
    <source>
        <dbReference type="ARBA" id="ARBA00023053"/>
    </source>
</evidence>
<feature type="transmembrane region" description="Helical" evidence="11">
    <location>
        <begin position="410"/>
        <end position="428"/>
    </location>
</feature>
<keyword evidence="14" id="KW-1185">Reference proteome</keyword>
<feature type="transmembrane region" description="Helical" evidence="11">
    <location>
        <begin position="141"/>
        <end position="159"/>
    </location>
</feature>
<gene>
    <name evidence="13" type="primary">nhaD</name>
    <name evidence="13" type="ORF">QM524_16160</name>
</gene>
<dbReference type="Proteomes" id="UP001236507">
    <property type="component" value="Unassembled WGS sequence"/>
</dbReference>
<comment type="subcellular location">
    <subcellularLocation>
        <location evidence="1">Membrane</location>
        <topology evidence="1">Multi-pass membrane protein</topology>
    </subcellularLocation>
</comment>
<protein>
    <submittedName>
        <fullName evidence="13">Sodium:proton antiporter NhaD</fullName>
    </submittedName>
</protein>
<evidence type="ECO:0000256" key="1">
    <source>
        <dbReference type="ARBA" id="ARBA00004141"/>
    </source>
</evidence>
<reference evidence="13 14" key="1">
    <citation type="submission" date="2023-05" db="EMBL/GenBank/DDBJ databases">
        <title>Novel species of genus Flectobacillus isolated from stream in China.</title>
        <authorList>
            <person name="Lu H."/>
        </authorList>
    </citation>
    <scope>NUCLEOTIDE SEQUENCE [LARGE SCALE GENOMIC DNA]</scope>
    <source>
        <strain evidence="13 14">KCTC 42575</strain>
    </source>
</reference>
<evidence type="ECO:0000256" key="11">
    <source>
        <dbReference type="SAM" id="Phobius"/>
    </source>
</evidence>
<feature type="transmembrane region" description="Helical" evidence="11">
    <location>
        <begin position="256"/>
        <end position="273"/>
    </location>
</feature>
<evidence type="ECO:0000256" key="3">
    <source>
        <dbReference type="ARBA" id="ARBA00022449"/>
    </source>
</evidence>
<feature type="transmembrane region" description="Helical" evidence="11">
    <location>
        <begin position="100"/>
        <end position="129"/>
    </location>
</feature>
<evidence type="ECO:0000256" key="5">
    <source>
        <dbReference type="ARBA" id="ARBA00022989"/>
    </source>
</evidence>
<keyword evidence="2" id="KW-0813">Transport</keyword>
<dbReference type="PANTHER" id="PTHR43269">
    <property type="entry name" value="SODIUM/PROTON ANTIPORTER 1-RELATED"/>
    <property type="match status" value="1"/>
</dbReference>
<feature type="transmembrane region" description="Helical" evidence="11">
    <location>
        <begin position="27"/>
        <end position="44"/>
    </location>
</feature>
<keyword evidence="6" id="KW-0915">Sodium</keyword>
<dbReference type="Pfam" id="PF03600">
    <property type="entry name" value="CitMHS"/>
    <property type="match status" value="1"/>
</dbReference>
<evidence type="ECO:0000256" key="7">
    <source>
        <dbReference type="ARBA" id="ARBA00023065"/>
    </source>
</evidence>
<keyword evidence="9" id="KW-0739">Sodium transport</keyword>
<feature type="transmembrane region" description="Helical" evidence="11">
    <location>
        <begin position="294"/>
        <end position="312"/>
    </location>
</feature>
<evidence type="ECO:0000313" key="13">
    <source>
        <dbReference type="EMBL" id="MDI9860751.1"/>
    </source>
</evidence>
<organism evidence="13 14">
    <name type="scientific">Flectobacillus roseus</name>
    <dbReference type="NCBI Taxonomy" id="502259"/>
    <lineage>
        <taxon>Bacteria</taxon>
        <taxon>Pseudomonadati</taxon>
        <taxon>Bacteroidota</taxon>
        <taxon>Cytophagia</taxon>
        <taxon>Cytophagales</taxon>
        <taxon>Flectobacillaceae</taxon>
        <taxon>Flectobacillus</taxon>
    </lineage>
</organism>
<dbReference type="InterPro" id="IPR045016">
    <property type="entry name" value="NhaD-like"/>
</dbReference>
<dbReference type="RefSeq" id="WP_283345367.1">
    <property type="nucleotide sequence ID" value="NZ_JASHIF010000012.1"/>
</dbReference>
<accession>A0ABT6YAZ9</accession>
<evidence type="ECO:0000256" key="10">
    <source>
        <dbReference type="ARBA" id="ARBA00025753"/>
    </source>
</evidence>
<keyword evidence="8 11" id="KW-0472">Membrane</keyword>
<keyword evidence="3" id="KW-0050">Antiport</keyword>
<evidence type="ECO:0000256" key="9">
    <source>
        <dbReference type="ARBA" id="ARBA00023201"/>
    </source>
</evidence>
<feature type="transmembrane region" description="Helical" evidence="11">
    <location>
        <begin position="373"/>
        <end position="398"/>
    </location>
</feature>
<name>A0ABT6YAZ9_9BACT</name>
<comment type="caution">
    <text evidence="13">The sequence shown here is derived from an EMBL/GenBank/DDBJ whole genome shotgun (WGS) entry which is preliminary data.</text>
</comment>
<keyword evidence="5 11" id="KW-1133">Transmembrane helix</keyword>
<proteinExistence type="inferred from homology"/>